<name>A0AB33JKT5_9ACTN</name>
<dbReference type="SUPFAM" id="SSF47473">
    <property type="entry name" value="EF-hand"/>
    <property type="match status" value="1"/>
</dbReference>
<dbReference type="PROSITE" id="PS50222">
    <property type="entry name" value="EF_HAND_2"/>
    <property type="match status" value="1"/>
</dbReference>
<keyword evidence="1" id="KW-0677">Repeat</keyword>
<dbReference type="RefSeq" id="WP_407986467.1">
    <property type="nucleotide sequence ID" value="NZ_AP035881.2"/>
</dbReference>
<dbReference type="EMBL" id="AP035881">
    <property type="protein sequence ID" value="BFP43881.1"/>
    <property type="molecule type" value="Genomic_DNA"/>
</dbReference>
<reference evidence="4" key="1">
    <citation type="submission" date="2024-07" db="EMBL/GenBank/DDBJ databases">
        <title>Complete genome sequences of cellulolytic bacteria, Kitasatospora sp. CMC57 and Streptomyces sp. CMC78, isolated from Japanese agricultural soil.</title>
        <authorList>
            <person name="Hashimoto T."/>
            <person name="Ito M."/>
            <person name="Iwamoto M."/>
            <person name="Fukahori D."/>
            <person name="Shoda T."/>
            <person name="Sakoda M."/>
            <person name="Morohoshi T."/>
            <person name="Mitsuboshi M."/>
            <person name="Nishizawa T."/>
        </authorList>
    </citation>
    <scope>NUCLEOTIDE SEQUENCE</scope>
    <source>
        <strain evidence="4">CMC57</strain>
    </source>
</reference>
<organism evidence="4">
    <name type="scientific">Kitasatospora sp. CMC57</name>
    <dbReference type="NCBI Taxonomy" id="3231513"/>
    <lineage>
        <taxon>Bacteria</taxon>
        <taxon>Bacillati</taxon>
        <taxon>Actinomycetota</taxon>
        <taxon>Actinomycetes</taxon>
        <taxon>Kitasatosporales</taxon>
        <taxon>Streptomycetaceae</taxon>
        <taxon>Kitasatospora</taxon>
    </lineage>
</organism>
<dbReference type="InterPro" id="IPR011992">
    <property type="entry name" value="EF-hand-dom_pair"/>
</dbReference>
<evidence type="ECO:0000313" key="4">
    <source>
        <dbReference type="EMBL" id="BFP43881.1"/>
    </source>
</evidence>
<dbReference type="Pfam" id="PF13499">
    <property type="entry name" value="EF-hand_7"/>
    <property type="match status" value="1"/>
</dbReference>
<dbReference type="Gene3D" id="1.10.238.10">
    <property type="entry name" value="EF-hand"/>
    <property type="match status" value="1"/>
</dbReference>
<dbReference type="AlphaFoldDB" id="A0AB33JKT5"/>
<protein>
    <submittedName>
        <fullName evidence="4">EF-hand domain-containing protein</fullName>
    </submittedName>
</protein>
<dbReference type="GO" id="GO:0005509">
    <property type="term" value="F:calcium ion binding"/>
    <property type="evidence" value="ECO:0007669"/>
    <property type="project" value="InterPro"/>
</dbReference>
<dbReference type="SMART" id="SM00054">
    <property type="entry name" value="EFh"/>
    <property type="match status" value="2"/>
</dbReference>
<feature type="domain" description="EF-hand" evidence="3">
    <location>
        <begin position="2"/>
        <end position="37"/>
    </location>
</feature>
<dbReference type="InterPro" id="IPR018247">
    <property type="entry name" value="EF_Hand_1_Ca_BS"/>
</dbReference>
<evidence type="ECO:0000259" key="3">
    <source>
        <dbReference type="PROSITE" id="PS50222"/>
    </source>
</evidence>
<gene>
    <name evidence="4" type="ORF">KCMC57_02490</name>
</gene>
<dbReference type="PANTHER" id="PTHR23050">
    <property type="entry name" value="CALCIUM BINDING PROTEIN"/>
    <property type="match status" value="1"/>
</dbReference>
<keyword evidence="2" id="KW-0106">Calcium</keyword>
<sequence length="70" mass="7579">MADIETAKQVFARFDANGDGFITAAEYTKAMAELGDPYVTETVAQALINKADTSKDGVLNFDEFWAAQNA</sequence>
<dbReference type="PROSITE" id="PS00018">
    <property type="entry name" value="EF_HAND_1"/>
    <property type="match status" value="2"/>
</dbReference>
<proteinExistence type="predicted"/>
<evidence type="ECO:0000256" key="2">
    <source>
        <dbReference type="ARBA" id="ARBA00022837"/>
    </source>
</evidence>
<dbReference type="InterPro" id="IPR050145">
    <property type="entry name" value="Centrin_CML-like"/>
</dbReference>
<accession>A0AB33JKT5</accession>
<evidence type="ECO:0000256" key="1">
    <source>
        <dbReference type="ARBA" id="ARBA00022737"/>
    </source>
</evidence>
<dbReference type="CDD" id="cd00051">
    <property type="entry name" value="EFh"/>
    <property type="match status" value="1"/>
</dbReference>
<dbReference type="InterPro" id="IPR002048">
    <property type="entry name" value="EF_hand_dom"/>
</dbReference>